<feature type="chain" id="PRO_5035360279" evidence="1">
    <location>
        <begin position="21"/>
        <end position="193"/>
    </location>
</feature>
<dbReference type="Proteomes" id="UP000582659">
    <property type="component" value="Unassembled WGS sequence"/>
</dbReference>
<name>A0A1I7SWS0_BURXY</name>
<evidence type="ECO:0000313" key="4">
    <source>
        <dbReference type="Proteomes" id="UP000659654"/>
    </source>
</evidence>
<dbReference type="AlphaFoldDB" id="A0A1I7SWS0"/>
<dbReference type="EMBL" id="CAJFCV020000002">
    <property type="protein sequence ID" value="CAG9099853.1"/>
    <property type="molecule type" value="Genomic_DNA"/>
</dbReference>
<evidence type="ECO:0000313" key="3">
    <source>
        <dbReference type="Proteomes" id="UP000095284"/>
    </source>
</evidence>
<evidence type="ECO:0000313" key="2">
    <source>
        <dbReference type="EMBL" id="CAD5216560.1"/>
    </source>
</evidence>
<reference evidence="5" key="1">
    <citation type="submission" date="2016-11" db="UniProtKB">
        <authorList>
            <consortium name="WormBaseParasite"/>
        </authorList>
    </citation>
    <scope>IDENTIFICATION</scope>
</reference>
<dbReference type="OrthoDB" id="10392710at2759"/>
<organism evidence="3 5">
    <name type="scientific">Bursaphelenchus xylophilus</name>
    <name type="common">Pinewood nematode worm</name>
    <name type="synonym">Aphelenchoides xylophilus</name>
    <dbReference type="NCBI Taxonomy" id="6326"/>
    <lineage>
        <taxon>Eukaryota</taxon>
        <taxon>Metazoa</taxon>
        <taxon>Ecdysozoa</taxon>
        <taxon>Nematoda</taxon>
        <taxon>Chromadorea</taxon>
        <taxon>Rhabditida</taxon>
        <taxon>Tylenchina</taxon>
        <taxon>Tylenchomorpha</taxon>
        <taxon>Aphelenchoidea</taxon>
        <taxon>Aphelenchoididae</taxon>
        <taxon>Bursaphelenchus</taxon>
    </lineage>
</organism>
<dbReference type="Proteomes" id="UP000095284">
    <property type="component" value="Unplaced"/>
</dbReference>
<dbReference type="EMBL" id="CAJFDI010000002">
    <property type="protein sequence ID" value="CAD5216560.1"/>
    <property type="molecule type" value="Genomic_DNA"/>
</dbReference>
<dbReference type="WBParaSite" id="BXY_1750100.1">
    <property type="protein sequence ID" value="BXY_1750100.1"/>
    <property type="gene ID" value="BXY_1750100"/>
</dbReference>
<keyword evidence="1" id="KW-0732">Signal</keyword>
<protein>
    <submittedName>
        <fullName evidence="2">(pine wood nematode) hypothetical protein</fullName>
    </submittedName>
</protein>
<sequence>MRSLLHWVGCLGILAVGGNAKKCLTTTPLTVSGECGEHEVTFQTTVEKNRVAVRINPGEKSESTFTNVTKLFLNVAGCEVELAIVPGLFLTAQNSHSFSAPLDGLLVIVEQTGNYSLFSASTGLQRFYKCPSKQVYFDDYGTQKTARVSVRLTKKEPSLKLEFVESKLWTVSSVRRLSVLSITFILTVFSLLM</sequence>
<evidence type="ECO:0000313" key="5">
    <source>
        <dbReference type="WBParaSite" id="BXY_1750100.1"/>
    </source>
</evidence>
<keyword evidence="4" id="KW-1185">Reference proteome</keyword>
<evidence type="ECO:0000256" key="1">
    <source>
        <dbReference type="SAM" id="SignalP"/>
    </source>
</evidence>
<feature type="signal peptide" evidence="1">
    <location>
        <begin position="1"/>
        <end position="20"/>
    </location>
</feature>
<dbReference type="Proteomes" id="UP000659654">
    <property type="component" value="Unassembled WGS sequence"/>
</dbReference>
<gene>
    <name evidence="2" type="ORF">BXYJ_LOCUS4596</name>
</gene>
<reference evidence="2" key="2">
    <citation type="submission" date="2020-09" db="EMBL/GenBank/DDBJ databases">
        <authorList>
            <person name="Kikuchi T."/>
        </authorList>
    </citation>
    <scope>NUCLEOTIDE SEQUENCE</scope>
    <source>
        <strain evidence="2">Ka4C1</strain>
    </source>
</reference>
<proteinExistence type="predicted"/>
<accession>A0A1I7SWS0</accession>